<dbReference type="AlphaFoldDB" id="A0A9P9EWP2"/>
<organism evidence="1 2">
    <name type="scientific">Dactylonectria estremocensis</name>
    <dbReference type="NCBI Taxonomy" id="1079267"/>
    <lineage>
        <taxon>Eukaryota</taxon>
        <taxon>Fungi</taxon>
        <taxon>Dikarya</taxon>
        <taxon>Ascomycota</taxon>
        <taxon>Pezizomycotina</taxon>
        <taxon>Sordariomycetes</taxon>
        <taxon>Hypocreomycetidae</taxon>
        <taxon>Hypocreales</taxon>
        <taxon>Nectriaceae</taxon>
        <taxon>Dactylonectria</taxon>
    </lineage>
</organism>
<keyword evidence="2" id="KW-1185">Reference proteome</keyword>
<gene>
    <name evidence="1" type="ORF">B0J13DRAFT_441829</name>
</gene>
<dbReference type="Proteomes" id="UP000717696">
    <property type="component" value="Unassembled WGS sequence"/>
</dbReference>
<evidence type="ECO:0000313" key="1">
    <source>
        <dbReference type="EMBL" id="KAH7146939.1"/>
    </source>
</evidence>
<evidence type="ECO:0000313" key="2">
    <source>
        <dbReference type="Proteomes" id="UP000717696"/>
    </source>
</evidence>
<feature type="non-terminal residue" evidence="1">
    <location>
        <position position="1"/>
    </location>
</feature>
<name>A0A9P9EWP2_9HYPO</name>
<dbReference type="OrthoDB" id="3626597at2759"/>
<comment type="caution">
    <text evidence="1">The sequence shown here is derived from an EMBL/GenBank/DDBJ whole genome shotgun (WGS) entry which is preliminary data.</text>
</comment>
<proteinExistence type="predicted"/>
<dbReference type="EMBL" id="JAGMUU010000008">
    <property type="protein sequence ID" value="KAH7146939.1"/>
    <property type="molecule type" value="Genomic_DNA"/>
</dbReference>
<reference evidence="1" key="1">
    <citation type="journal article" date="2021" name="Nat. Commun.">
        <title>Genetic determinants of endophytism in the Arabidopsis root mycobiome.</title>
        <authorList>
            <person name="Mesny F."/>
            <person name="Miyauchi S."/>
            <person name="Thiergart T."/>
            <person name="Pickel B."/>
            <person name="Atanasova L."/>
            <person name="Karlsson M."/>
            <person name="Huettel B."/>
            <person name="Barry K.W."/>
            <person name="Haridas S."/>
            <person name="Chen C."/>
            <person name="Bauer D."/>
            <person name="Andreopoulos W."/>
            <person name="Pangilinan J."/>
            <person name="LaButti K."/>
            <person name="Riley R."/>
            <person name="Lipzen A."/>
            <person name="Clum A."/>
            <person name="Drula E."/>
            <person name="Henrissat B."/>
            <person name="Kohler A."/>
            <person name="Grigoriev I.V."/>
            <person name="Martin F.M."/>
            <person name="Hacquard S."/>
        </authorList>
    </citation>
    <scope>NUCLEOTIDE SEQUENCE</scope>
    <source>
        <strain evidence="1">MPI-CAGE-AT-0021</strain>
    </source>
</reference>
<accession>A0A9P9EWP2</accession>
<sequence>YEGYIPVMLTTKTGERYVELPAGSFLVSTRQKNAGLAIVALEPESVDSWTASNIIPVTTGDEYPIFRVMA</sequence>
<protein>
    <submittedName>
        <fullName evidence="1">Uncharacterized protein</fullName>
    </submittedName>
</protein>